<dbReference type="RefSeq" id="XP_027196054.1">
    <property type="nucleotide sequence ID" value="XM_027340253.1"/>
</dbReference>
<proteinExistence type="inferred from homology"/>
<organism evidence="6 7">
    <name type="scientific">Dermatophagoides pteronyssinus</name>
    <name type="common">European house dust mite</name>
    <dbReference type="NCBI Taxonomy" id="6956"/>
    <lineage>
        <taxon>Eukaryota</taxon>
        <taxon>Metazoa</taxon>
        <taxon>Ecdysozoa</taxon>
        <taxon>Arthropoda</taxon>
        <taxon>Chelicerata</taxon>
        <taxon>Arachnida</taxon>
        <taxon>Acari</taxon>
        <taxon>Acariformes</taxon>
        <taxon>Sarcoptiformes</taxon>
        <taxon>Astigmata</taxon>
        <taxon>Psoroptidia</taxon>
        <taxon>Analgoidea</taxon>
        <taxon>Pyroglyphidae</taxon>
        <taxon>Dermatophagoidinae</taxon>
        <taxon>Dermatophagoides</taxon>
    </lineage>
</organism>
<dbReference type="PANTHER" id="PTHR21433:SF0">
    <property type="entry name" value="TRANSMEMBRANE PROTEIN 120 HOMOLOG"/>
    <property type="match status" value="1"/>
</dbReference>
<protein>
    <submittedName>
        <fullName evidence="7">Transmembrane protein 120A-like</fullName>
    </submittedName>
</protein>
<dbReference type="GeneID" id="113790568"/>
<comment type="subcellular location">
    <subcellularLocation>
        <location evidence="1">Membrane</location>
        <topology evidence="1">Multi-pass membrane protein</topology>
    </subcellularLocation>
</comment>
<keyword evidence="5" id="KW-0472">Membrane</keyword>
<evidence type="ECO:0000256" key="3">
    <source>
        <dbReference type="ARBA" id="ARBA00022692"/>
    </source>
</evidence>
<sequence>MDLPEILKTSSDDLDLLDSEFQRLDYANRAYFKSLNEMLKNQNDCFKEIKHQKYRLSQINDQLKRYKSYANDNEELSKIFKRIEQKTNQVKEIEDTLPKSNGFYLNLVLGSINVNLLDRRQQFDYKEQYERFKLSVTSVLLITSFINIFAEFRALDSLLHFMLVWYHCTLTIRESILVVNGSRIKGWWRVIHFLTSITTGVLVVWPDGYSYKKFRLQFLTYICYTSFLQFLQYYYQYGCLYRLRALGERYSMDITIHGFHSWMWKGLSFLLPFLFIGYCLQFYIFYTLYHMFMYDPECTEWQVPVVCFMYLVISLGNLATTGLVVYQKIKNKNLITPIKRITRKISRAVLTKEQ</sequence>
<evidence type="ECO:0000256" key="4">
    <source>
        <dbReference type="ARBA" id="ARBA00022989"/>
    </source>
</evidence>
<comment type="similarity">
    <text evidence="2">Belongs to the TMEM120 family.</text>
</comment>
<gene>
    <name evidence="7" type="primary">LOC113790568</name>
</gene>
<name>A0A6P6XVX7_DERPT</name>
<dbReference type="Pfam" id="PF07851">
    <property type="entry name" value="TMEM120A-B"/>
    <property type="match status" value="1"/>
</dbReference>
<dbReference type="InterPro" id="IPR012926">
    <property type="entry name" value="TMEM120A/B"/>
</dbReference>
<evidence type="ECO:0000313" key="6">
    <source>
        <dbReference type="Proteomes" id="UP000515146"/>
    </source>
</evidence>
<evidence type="ECO:0000256" key="2">
    <source>
        <dbReference type="ARBA" id="ARBA00009700"/>
    </source>
</evidence>
<dbReference type="Proteomes" id="UP000515146">
    <property type="component" value="Unplaced"/>
</dbReference>
<dbReference type="AlphaFoldDB" id="A0A6P6XVX7"/>
<evidence type="ECO:0000313" key="7">
    <source>
        <dbReference type="RefSeq" id="XP_027196054.1"/>
    </source>
</evidence>
<dbReference type="PANTHER" id="PTHR21433">
    <property type="entry name" value="TRANSMEMBRANE PROTEIN INDUCED BY TUMOR NECROSIS FACTOR ALPHA"/>
    <property type="match status" value="1"/>
</dbReference>
<dbReference type="KEGG" id="dpte:113790568"/>
<dbReference type="OrthoDB" id="2015098at2759"/>
<evidence type="ECO:0000256" key="1">
    <source>
        <dbReference type="ARBA" id="ARBA00004141"/>
    </source>
</evidence>
<dbReference type="InParanoid" id="A0A6P6XVX7"/>
<accession>A0A6P6XVX7</accession>
<dbReference type="OMA" id="WPNTGPW"/>
<reference evidence="7" key="1">
    <citation type="submission" date="2025-08" db="UniProtKB">
        <authorList>
            <consortium name="RefSeq"/>
        </authorList>
    </citation>
    <scope>IDENTIFICATION</scope>
    <source>
        <strain evidence="7">Airmid</strain>
    </source>
</reference>
<keyword evidence="6" id="KW-1185">Reference proteome</keyword>
<evidence type="ECO:0000256" key="5">
    <source>
        <dbReference type="ARBA" id="ARBA00023136"/>
    </source>
</evidence>
<keyword evidence="3" id="KW-0812">Transmembrane</keyword>
<dbReference type="FunCoup" id="A0A6P6XVX7">
    <property type="interactions" value="117"/>
</dbReference>
<dbReference type="GO" id="GO:0016020">
    <property type="term" value="C:membrane"/>
    <property type="evidence" value="ECO:0007669"/>
    <property type="project" value="UniProtKB-SubCell"/>
</dbReference>
<keyword evidence="4" id="KW-1133">Transmembrane helix</keyword>